<reference evidence="2" key="1">
    <citation type="journal article" date="2021" name="Proc. Natl. Acad. Sci. U.S.A.">
        <title>A Catalog of Tens of Thousands of Viruses from Human Metagenomes Reveals Hidden Associations with Chronic Diseases.</title>
        <authorList>
            <person name="Tisza M.J."/>
            <person name="Buck C.B."/>
        </authorList>
    </citation>
    <scope>NUCLEOTIDE SEQUENCE</scope>
    <source>
        <strain evidence="2">CtXZx16</strain>
    </source>
</reference>
<accession>A0A8S5MKY2</accession>
<evidence type="ECO:0000256" key="1">
    <source>
        <dbReference type="SAM" id="Phobius"/>
    </source>
</evidence>
<evidence type="ECO:0000313" key="2">
    <source>
        <dbReference type="EMBL" id="DAD82900.1"/>
    </source>
</evidence>
<keyword evidence="1" id="KW-1133">Transmembrane helix</keyword>
<keyword evidence="1" id="KW-0472">Membrane</keyword>
<proteinExistence type="predicted"/>
<feature type="transmembrane region" description="Helical" evidence="1">
    <location>
        <begin position="64"/>
        <end position="87"/>
    </location>
</feature>
<sequence length="117" mass="14310">MIYYSLLVYKPLLQQIVHFLVSMIFNAQSKNMKILCKNFFYLNFIYCFNKFCCHNSHSYMFRKLFIDFIPFFNILLIHNFLINQFFYDFCSSTLRLTSKNFTSIFLIFFQILNRCTC</sequence>
<protein>
    <recommendedName>
        <fullName evidence="3">Transmembrane protein</fullName>
    </recommendedName>
</protein>
<name>A0A8S5MKY2_9CAUD</name>
<keyword evidence="1" id="KW-0812">Transmembrane</keyword>
<dbReference type="EMBL" id="BK014925">
    <property type="protein sequence ID" value="DAD82900.1"/>
    <property type="molecule type" value="Genomic_DNA"/>
</dbReference>
<evidence type="ECO:0008006" key="3">
    <source>
        <dbReference type="Google" id="ProtNLM"/>
    </source>
</evidence>
<organism evidence="2">
    <name type="scientific">Siphoviridae sp. ctXZx16</name>
    <dbReference type="NCBI Taxonomy" id="2826371"/>
    <lineage>
        <taxon>Viruses</taxon>
        <taxon>Duplodnaviria</taxon>
        <taxon>Heunggongvirae</taxon>
        <taxon>Uroviricota</taxon>
        <taxon>Caudoviricetes</taxon>
    </lineage>
</organism>